<dbReference type="InterPro" id="IPR003593">
    <property type="entry name" value="AAA+_ATPase"/>
</dbReference>
<reference evidence="5 6" key="1">
    <citation type="journal article" date="2024" name="Nat. Commun.">
        <title>Phylogenomics reveals the evolutionary origins of lichenization in chlorophyte algae.</title>
        <authorList>
            <person name="Puginier C."/>
            <person name="Libourel C."/>
            <person name="Otte J."/>
            <person name="Skaloud P."/>
            <person name="Haon M."/>
            <person name="Grisel S."/>
            <person name="Petersen M."/>
            <person name="Berrin J.G."/>
            <person name="Delaux P.M."/>
            <person name="Dal Grande F."/>
            <person name="Keller J."/>
        </authorList>
    </citation>
    <scope>NUCLEOTIDE SEQUENCE [LARGE SCALE GENOMIC DNA]</scope>
    <source>
        <strain evidence="5 6">SAG 216-7</strain>
    </source>
</reference>
<dbReference type="InterPro" id="IPR050168">
    <property type="entry name" value="AAA_ATPase_domain"/>
</dbReference>
<sequence length="763" mass="78871">MGAGTGKMYLRLCRNATVGGPAVVESAAATNNSRPSAPSSPSPGAGRPMQTPSPAKSTPGASPSKPAGPAGLSEGNTRQRGAAEELMKHRLAGRRLLPGNPVLLTLMGQPLLFAVEVSGEEQSHGSDWAGISVAKDTVVKVLVGDETPPQPKPPAAPTASPQVSAEAAAAVAADKALGGGLQGPAALAARRAAALGERAACGGYGKLGGVSEHIKALREHVTLPLKAPQLFERLCLRPPRGLLLHGPPGTGKTALACAAAADAGASLFVLNGPDIISEYVGDSEIGLQGVFAAARAAAPAVIFIDELDSLAPARARGAHSGAADEMTGRVVSTLLAAMDGGSGADGVIILAATNRVDAVDAALRRPGRFDCELEVSVPSPAGRLEILRVKLAEINHNLCEDDICSLAASSHGYVGADLAALCQEAAMCALRRVVRHRQQVDSTIADAAPSDISDPDAPRPDLLKVTLSDFRAAQTRVRPSGMREVALELPKVTWADVGGHSAIKQRLKEAVEWPQKHPEMLARMGAKAPRGVLLYGPPGCSKTLLARAVASESGLNFLAVKGSELFSMYVGESEKAVVTLFTRARAAAPSIIFLDEVDGLAAARSDARSESGGPSVNDRVLSQLLVEMDGIQARGEVVVIAATNRPDLVDAALLRPGRFDTRLYVPPPKDSADRASVLGVLTRSTPLASDVNLEAIADLTPGYTGADLSALVREASMSALQEDIAATEVAKRHFTSALQEVTPSPCASGAELEMYGRFQQGIQ</sequence>
<feature type="domain" description="AAA+ ATPase" evidence="4">
    <location>
        <begin position="238"/>
        <end position="379"/>
    </location>
</feature>
<evidence type="ECO:0000313" key="5">
    <source>
        <dbReference type="EMBL" id="KAK9918114.1"/>
    </source>
</evidence>
<proteinExistence type="predicted"/>
<evidence type="ECO:0000313" key="6">
    <source>
        <dbReference type="Proteomes" id="UP001491310"/>
    </source>
</evidence>
<dbReference type="Pfam" id="PF00004">
    <property type="entry name" value="AAA"/>
    <property type="match status" value="2"/>
</dbReference>
<dbReference type="InterPro" id="IPR027417">
    <property type="entry name" value="P-loop_NTPase"/>
</dbReference>
<feature type="domain" description="AAA+ ATPase" evidence="4">
    <location>
        <begin position="528"/>
        <end position="669"/>
    </location>
</feature>
<dbReference type="PANTHER" id="PTHR23077">
    <property type="entry name" value="AAA-FAMILY ATPASE"/>
    <property type="match status" value="1"/>
</dbReference>
<dbReference type="CDD" id="cd19511">
    <property type="entry name" value="RecA-like_CDC48_r2-like"/>
    <property type="match status" value="1"/>
</dbReference>
<keyword evidence="6" id="KW-1185">Reference proteome</keyword>
<keyword evidence="2" id="KW-0067">ATP-binding</keyword>
<dbReference type="InterPro" id="IPR003960">
    <property type="entry name" value="ATPase_AAA_CS"/>
</dbReference>
<gene>
    <name evidence="5" type="ORF">WJX75_001396</name>
</gene>
<dbReference type="SMART" id="SM00382">
    <property type="entry name" value="AAA"/>
    <property type="match status" value="2"/>
</dbReference>
<protein>
    <recommendedName>
        <fullName evidence="4">AAA+ ATPase domain-containing protein</fullName>
    </recommendedName>
</protein>
<evidence type="ECO:0000256" key="2">
    <source>
        <dbReference type="ARBA" id="ARBA00022840"/>
    </source>
</evidence>
<dbReference type="Pfam" id="PF17862">
    <property type="entry name" value="AAA_lid_3"/>
    <property type="match status" value="2"/>
</dbReference>
<feature type="region of interest" description="Disordered" evidence="3">
    <location>
        <begin position="25"/>
        <end position="79"/>
    </location>
</feature>
<dbReference type="SUPFAM" id="SSF52540">
    <property type="entry name" value="P-loop containing nucleoside triphosphate hydrolases"/>
    <property type="match status" value="2"/>
</dbReference>
<dbReference type="Gene3D" id="1.10.8.60">
    <property type="match status" value="2"/>
</dbReference>
<dbReference type="InterPro" id="IPR003959">
    <property type="entry name" value="ATPase_AAA_core"/>
</dbReference>
<dbReference type="PANTHER" id="PTHR23077:SF27">
    <property type="entry name" value="ATPASE FAMILY GENE 2 PROTEIN HOMOLOG A"/>
    <property type="match status" value="1"/>
</dbReference>
<feature type="compositionally biased region" description="Low complexity" evidence="3">
    <location>
        <begin position="26"/>
        <end position="70"/>
    </location>
</feature>
<evidence type="ECO:0000259" key="4">
    <source>
        <dbReference type="SMART" id="SM00382"/>
    </source>
</evidence>
<dbReference type="PROSITE" id="PS00674">
    <property type="entry name" value="AAA"/>
    <property type="match status" value="2"/>
</dbReference>
<dbReference type="InterPro" id="IPR041569">
    <property type="entry name" value="AAA_lid_3"/>
</dbReference>
<keyword evidence="1" id="KW-0547">Nucleotide-binding</keyword>
<organism evidence="5 6">
    <name type="scientific">Coccomyxa subellipsoidea</name>
    <dbReference type="NCBI Taxonomy" id="248742"/>
    <lineage>
        <taxon>Eukaryota</taxon>
        <taxon>Viridiplantae</taxon>
        <taxon>Chlorophyta</taxon>
        <taxon>core chlorophytes</taxon>
        <taxon>Trebouxiophyceae</taxon>
        <taxon>Trebouxiophyceae incertae sedis</taxon>
        <taxon>Coccomyxaceae</taxon>
        <taxon>Coccomyxa</taxon>
    </lineage>
</organism>
<evidence type="ECO:0000256" key="1">
    <source>
        <dbReference type="ARBA" id="ARBA00022741"/>
    </source>
</evidence>
<dbReference type="Proteomes" id="UP001491310">
    <property type="component" value="Unassembled WGS sequence"/>
</dbReference>
<dbReference type="Gene3D" id="3.40.50.300">
    <property type="entry name" value="P-loop containing nucleotide triphosphate hydrolases"/>
    <property type="match status" value="2"/>
</dbReference>
<comment type="caution">
    <text evidence="5">The sequence shown here is derived from an EMBL/GenBank/DDBJ whole genome shotgun (WGS) entry which is preliminary data.</text>
</comment>
<name>A0ABR2Z1P1_9CHLO</name>
<accession>A0ABR2Z1P1</accession>
<evidence type="ECO:0000256" key="3">
    <source>
        <dbReference type="SAM" id="MobiDB-lite"/>
    </source>
</evidence>
<dbReference type="EMBL" id="JALJOT010000001">
    <property type="protein sequence ID" value="KAK9918114.1"/>
    <property type="molecule type" value="Genomic_DNA"/>
</dbReference>